<feature type="transmembrane region" description="Helical" evidence="2">
    <location>
        <begin position="119"/>
        <end position="140"/>
    </location>
</feature>
<evidence type="ECO:0000256" key="2">
    <source>
        <dbReference type="SAM" id="Phobius"/>
    </source>
</evidence>
<evidence type="ECO:0000259" key="3">
    <source>
        <dbReference type="PROSITE" id="PS50943"/>
    </source>
</evidence>
<feature type="transmembrane region" description="Helical" evidence="2">
    <location>
        <begin position="79"/>
        <end position="99"/>
    </location>
</feature>
<gene>
    <name evidence="4" type="ORF">SDC9_77048</name>
</gene>
<protein>
    <recommendedName>
        <fullName evidence="3">HTH cro/C1-type domain-containing protein</fullName>
    </recommendedName>
</protein>
<keyword evidence="2" id="KW-0812">Transmembrane</keyword>
<dbReference type="SMART" id="SM00530">
    <property type="entry name" value="HTH_XRE"/>
    <property type="match status" value="1"/>
</dbReference>
<dbReference type="SUPFAM" id="SSF47413">
    <property type="entry name" value="lambda repressor-like DNA-binding domains"/>
    <property type="match status" value="1"/>
</dbReference>
<organism evidence="4">
    <name type="scientific">bioreactor metagenome</name>
    <dbReference type="NCBI Taxonomy" id="1076179"/>
    <lineage>
        <taxon>unclassified sequences</taxon>
        <taxon>metagenomes</taxon>
        <taxon>ecological metagenomes</taxon>
    </lineage>
</organism>
<feature type="domain" description="HTH cro/C1-type" evidence="3">
    <location>
        <begin position="8"/>
        <end position="62"/>
    </location>
</feature>
<keyword evidence="1" id="KW-0238">DNA-binding</keyword>
<dbReference type="PANTHER" id="PTHR46558">
    <property type="entry name" value="TRACRIPTIONAL REGULATORY PROTEIN-RELATED-RELATED"/>
    <property type="match status" value="1"/>
</dbReference>
<dbReference type="EMBL" id="VSSQ01005802">
    <property type="protein sequence ID" value="MPM30498.1"/>
    <property type="molecule type" value="Genomic_DNA"/>
</dbReference>
<reference evidence="4" key="1">
    <citation type="submission" date="2019-08" db="EMBL/GenBank/DDBJ databases">
        <authorList>
            <person name="Kucharzyk K."/>
            <person name="Murdoch R.W."/>
            <person name="Higgins S."/>
            <person name="Loffler F."/>
        </authorList>
    </citation>
    <scope>NUCLEOTIDE SEQUENCE</scope>
</reference>
<evidence type="ECO:0000256" key="1">
    <source>
        <dbReference type="ARBA" id="ARBA00023125"/>
    </source>
</evidence>
<dbReference type="GO" id="GO:0003677">
    <property type="term" value="F:DNA binding"/>
    <property type="evidence" value="ECO:0007669"/>
    <property type="project" value="UniProtKB-KW"/>
</dbReference>
<feature type="transmembrane region" description="Helical" evidence="2">
    <location>
        <begin position="201"/>
        <end position="226"/>
    </location>
</feature>
<sequence length="241" mass="27699">MRDIGRNIRDLREQNNLTQEELADKLFVTRQTVSNYEHGKTRPDVDMIMKIADVLNVDANAVFYGIPVPENRKPAFRRLTVSSTVLLVMVIGAIILHPLCRSLQAEKYITTPSFLMSMFYDPILMLVLGWWIMQGIGIVLKSKGLKKPWTKKARRTVMMILLLCFVLELPYAIWYVVVWIKLVAAGSVQMKFPYIPVYQEIVYSIILGSIRCPAVYALFGGLLWLFGFPQTREVAETDEHR</sequence>
<keyword evidence="2" id="KW-0472">Membrane</keyword>
<evidence type="ECO:0000313" key="4">
    <source>
        <dbReference type="EMBL" id="MPM30498.1"/>
    </source>
</evidence>
<dbReference type="AlphaFoldDB" id="A0A644YR84"/>
<proteinExistence type="predicted"/>
<comment type="caution">
    <text evidence="4">The sequence shown here is derived from an EMBL/GenBank/DDBJ whole genome shotgun (WGS) entry which is preliminary data.</text>
</comment>
<feature type="transmembrane region" description="Helical" evidence="2">
    <location>
        <begin position="160"/>
        <end position="181"/>
    </location>
</feature>
<dbReference type="PROSITE" id="PS50943">
    <property type="entry name" value="HTH_CROC1"/>
    <property type="match status" value="1"/>
</dbReference>
<dbReference type="Gene3D" id="1.10.260.40">
    <property type="entry name" value="lambda repressor-like DNA-binding domains"/>
    <property type="match status" value="1"/>
</dbReference>
<dbReference type="CDD" id="cd00093">
    <property type="entry name" value="HTH_XRE"/>
    <property type="match status" value="1"/>
</dbReference>
<keyword evidence="2" id="KW-1133">Transmembrane helix</keyword>
<dbReference type="InterPro" id="IPR010982">
    <property type="entry name" value="Lambda_DNA-bd_dom_sf"/>
</dbReference>
<dbReference type="PANTHER" id="PTHR46558:SF4">
    <property type="entry name" value="DNA-BIDING PHAGE PROTEIN"/>
    <property type="match status" value="1"/>
</dbReference>
<accession>A0A644YR84</accession>
<name>A0A644YR84_9ZZZZ</name>
<dbReference type="InterPro" id="IPR001387">
    <property type="entry name" value="Cro/C1-type_HTH"/>
</dbReference>
<dbReference type="Pfam" id="PF01381">
    <property type="entry name" value="HTH_3"/>
    <property type="match status" value="1"/>
</dbReference>